<dbReference type="Gene3D" id="3.10.580.10">
    <property type="entry name" value="CBS-domain"/>
    <property type="match status" value="1"/>
</dbReference>
<sequence>MPDDSSRSPAGSGGNLWSGLRQLIFGEGSEPTLRDQIEEAIEEHEGDAPNALDLSPVERIMLRNLLDFGERTVRDVAVPRGDIIAVEEDATFEELVQLFAEAGHSRLPVYRETLDTVTGMIHVKDVFAILAGVAPKPASITALIRQPRYVPEAMGVIELLAEMRATQTHLAIVVDEYSGTEGLVTIEDLVEEIVGDIEDEHDEAPTLLLVPLDDGAWDADARAELEDVGETVDPRLAETDEPIDTLGGLAASIAERIPQIGDMLEHESGWTLEVTDGDQRRVTRLRLHPPAAEIVAE</sequence>
<protein>
    <submittedName>
        <fullName evidence="6">HlyC/CorC family transporter</fullName>
    </submittedName>
</protein>
<keyword evidence="3 4" id="KW-0129">CBS domain</keyword>
<keyword evidence="2" id="KW-0677">Repeat</keyword>
<evidence type="ECO:0000313" key="7">
    <source>
        <dbReference type="Proteomes" id="UP000570166"/>
    </source>
</evidence>
<dbReference type="FunFam" id="3.10.580.10:FF:000002">
    <property type="entry name" value="Magnesium/cobalt efflux protein CorC"/>
    <property type="match status" value="1"/>
</dbReference>
<evidence type="ECO:0000256" key="2">
    <source>
        <dbReference type="ARBA" id="ARBA00022737"/>
    </source>
</evidence>
<evidence type="ECO:0000313" key="6">
    <source>
        <dbReference type="EMBL" id="MBA2935076.1"/>
    </source>
</evidence>
<comment type="similarity">
    <text evidence="1">Belongs to the UPF0053 family. Hemolysin C subfamily.</text>
</comment>
<proteinExistence type="inferred from homology"/>
<evidence type="ECO:0000256" key="3">
    <source>
        <dbReference type="ARBA" id="ARBA00023122"/>
    </source>
</evidence>
<dbReference type="PROSITE" id="PS51371">
    <property type="entry name" value="CBS"/>
    <property type="match status" value="2"/>
</dbReference>
<feature type="domain" description="CBS" evidence="5">
    <location>
        <begin position="143"/>
        <end position="203"/>
    </location>
</feature>
<evidence type="ECO:0000256" key="1">
    <source>
        <dbReference type="ARBA" id="ARBA00006446"/>
    </source>
</evidence>
<feature type="domain" description="CBS" evidence="5">
    <location>
        <begin position="77"/>
        <end position="139"/>
    </location>
</feature>
<dbReference type="RefSeq" id="WP_160362717.1">
    <property type="nucleotide sequence ID" value="NZ_JACEIB010000008.1"/>
</dbReference>
<organism evidence="6 7">
    <name type="scientific">Sphingomonas chungangi</name>
    <dbReference type="NCBI Taxonomy" id="2683589"/>
    <lineage>
        <taxon>Bacteria</taxon>
        <taxon>Pseudomonadati</taxon>
        <taxon>Pseudomonadota</taxon>
        <taxon>Alphaproteobacteria</taxon>
        <taxon>Sphingomonadales</taxon>
        <taxon>Sphingomonadaceae</taxon>
        <taxon>Sphingomonas</taxon>
    </lineage>
</organism>
<dbReference type="InterPro" id="IPR016169">
    <property type="entry name" value="FAD-bd_PCMH_sub2"/>
</dbReference>
<dbReference type="Proteomes" id="UP000570166">
    <property type="component" value="Unassembled WGS sequence"/>
</dbReference>
<dbReference type="GO" id="GO:0005886">
    <property type="term" value="C:plasma membrane"/>
    <property type="evidence" value="ECO:0007669"/>
    <property type="project" value="TreeGrafter"/>
</dbReference>
<dbReference type="GO" id="GO:0050660">
    <property type="term" value="F:flavin adenine dinucleotide binding"/>
    <property type="evidence" value="ECO:0007669"/>
    <property type="project" value="InterPro"/>
</dbReference>
<dbReference type="SUPFAM" id="SSF54631">
    <property type="entry name" value="CBS-domain pair"/>
    <property type="match status" value="1"/>
</dbReference>
<dbReference type="InterPro" id="IPR005170">
    <property type="entry name" value="Transptr-assoc_dom"/>
</dbReference>
<dbReference type="Gene3D" id="3.30.465.10">
    <property type="match status" value="1"/>
</dbReference>
<gene>
    <name evidence="6" type="ORF">HZF05_13325</name>
</gene>
<dbReference type="InterPro" id="IPR044751">
    <property type="entry name" value="Ion_transp-like_CBS"/>
</dbReference>
<dbReference type="InterPro" id="IPR036318">
    <property type="entry name" value="FAD-bd_PCMH-like_sf"/>
</dbReference>
<accession>A0A838LAD2</accession>
<dbReference type="CDD" id="cd04590">
    <property type="entry name" value="CBS_pair_CorC_HlyC_assoc"/>
    <property type="match status" value="1"/>
</dbReference>
<keyword evidence="7" id="KW-1185">Reference proteome</keyword>
<evidence type="ECO:0000259" key="5">
    <source>
        <dbReference type="PROSITE" id="PS51371"/>
    </source>
</evidence>
<evidence type="ECO:0000256" key="4">
    <source>
        <dbReference type="PROSITE-ProRule" id="PRU00703"/>
    </source>
</evidence>
<dbReference type="Pfam" id="PF00571">
    <property type="entry name" value="CBS"/>
    <property type="match status" value="2"/>
</dbReference>
<dbReference type="SMART" id="SM00116">
    <property type="entry name" value="CBS"/>
    <property type="match status" value="2"/>
</dbReference>
<reference evidence="6 7" key="1">
    <citation type="submission" date="2020-07" db="EMBL/GenBank/DDBJ databases">
        <authorList>
            <person name="Sun Q."/>
        </authorList>
    </citation>
    <scope>NUCLEOTIDE SEQUENCE [LARGE SCALE GENOMIC DNA]</scope>
    <source>
        <strain evidence="6 7">CGMCC 1.13654</strain>
    </source>
</reference>
<dbReference type="SUPFAM" id="SSF56176">
    <property type="entry name" value="FAD-binding/transporter-associated domain-like"/>
    <property type="match status" value="1"/>
</dbReference>
<name>A0A838LAD2_9SPHN</name>
<dbReference type="PANTHER" id="PTHR22777">
    <property type="entry name" value="HEMOLYSIN-RELATED"/>
    <property type="match status" value="1"/>
</dbReference>
<dbReference type="AlphaFoldDB" id="A0A838LAD2"/>
<dbReference type="SMART" id="SM01091">
    <property type="entry name" value="CorC_HlyC"/>
    <property type="match status" value="1"/>
</dbReference>
<dbReference type="InterPro" id="IPR000644">
    <property type="entry name" value="CBS_dom"/>
</dbReference>
<comment type="caution">
    <text evidence="6">The sequence shown here is derived from an EMBL/GenBank/DDBJ whole genome shotgun (WGS) entry which is preliminary data.</text>
</comment>
<dbReference type="InterPro" id="IPR046342">
    <property type="entry name" value="CBS_dom_sf"/>
</dbReference>
<dbReference type="Pfam" id="PF03471">
    <property type="entry name" value="CorC_HlyC"/>
    <property type="match status" value="1"/>
</dbReference>
<dbReference type="PANTHER" id="PTHR22777:SF27">
    <property type="entry name" value="MAGNESIUM AND COBALT EFFLUX PROTEIN CORC"/>
    <property type="match status" value="1"/>
</dbReference>
<dbReference type="EMBL" id="JACEIB010000008">
    <property type="protein sequence ID" value="MBA2935076.1"/>
    <property type="molecule type" value="Genomic_DNA"/>
</dbReference>